<dbReference type="SUPFAM" id="SSF51338">
    <property type="entry name" value="Composite domain of metallo-dependent hydrolases"/>
    <property type="match status" value="1"/>
</dbReference>
<dbReference type="OrthoDB" id="9776488at2"/>
<name>A0A518RJB7_9SPHN</name>
<keyword evidence="3 5" id="KW-0378">Hydrolase</keyword>
<feature type="binding site" evidence="8">
    <location>
        <position position="192"/>
    </location>
    <ligand>
        <name>Zn(2+)</name>
        <dbReference type="ChEBI" id="CHEBI:29105"/>
    </ligand>
</feature>
<evidence type="ECO:0000256" key="1">
    <source>
        <dbReference type="ARBA" id="ARBA00010716"/>
    </source>
</evidence>
<dbReference type="Pfam" id="PF01979">
    <property type="entry name" value="Amidohydro_1"/>
    <property type="match status" value="1"/>
</dbReference>
<feature type="binding site" evidence="7">
    <location>
        <begin position="303"/>
        <end position="305"/>
    </location>
    <ligand>
        <name>substrate</name>
    </ligand>
</feature>
<reference evidence="10 11" key="1">
    <citation type="submission" date="2019-07" db="EMBL/GenBank/DDBJ databases">
        <title>Sphingomonas alkalisoli sp. nov., isolated from rhizosphere soil of Suaedae salsa.</title>
        <authorList>
            <person name="Zhang H."/>
            <person name="Xu L."/>
            <person name="Zhang J.-X."/>
            <person name="Sun J.-Q."/>
        </authorList>
    </citation>
    <scope>NUCLEOTIDE SEQUENCE [LARGE SCALE GENOMIC DNA]</scope>
    <source>
        <strain evidence="10 11">XS-10</strain>
    </source>
</reference>
<dbReference type="SUPFAM" id="SSF51556">
    <property type="entry name" value="Metallo-dependent hydrolases"/>
    <property type="match status" value="1"/>
</dbReference>
<dbReference type="InterPro" id="IPR032466">
    <property type="entry name" value="Metal_Hydrolase"/>
</dbReference>
<dbReference type="EMBL" id="CP042239">
    <property type="protein sequence ID" value="QDX27543.1"/>
    <property type="molecule type" value="Genomic_DNA"/>
</dbReference>
<dbReference type="Proteomes" id="UP000318055">
    <property type="component" value="Chromosome"/>
</dbReference>
<accession>A0A518RJB7</accession>
<protein>
    <submittedName>
        <fullName evidence="10">N-acetylglucosamine-6-phosphate deacetylase</fullName>
        <ecNumber evidence="10">3.5.1.25</ecNumber>
    </submittedName>
</protein>
<evidence type="ECO:0000256" key="7">
    <source>
        <dbReference type="PIRSR" id="PIRSR038994-2"/>
    </source>
</evidence>
<dbReference type="PANTHER" id="PTHR11113:SF14">
    <property type="entry name" value="N-ACETYLGLUCOSAMINE-6-PHOSPHATE DEACETYLASE"/>
    <property type="match status" value="1"/>
</dbReference>
<dbReference type="PANTHER" id="PTHR11113">
    <property type="entry name" value="N-ACETYLGLUCOSAMINE-6-PHOSPHATE DEACETYLASE"/>
    <property type="match status" value="1"/>
</dbReference>
<feature type="binding site" evidence="7">
    <location>
        <position position="139"/>
    </location>
    <ligand>
        <name>substrate</name>
    </ligand>
</feature>
<dbReference type="InterPro" id="IPR006680">
    <property type="entry name" value="Amidohydro-rel"/>
</dbReference>
<dbReference type="KEGG" id="ssua:FPZ54_17045"/>
<evidence type="ECO:0000256" key="6">
    <source>
        <dbReference type="PIRSR" id="PIRSR038994-1"/>
    </source>
</evidence>
<evidence type="ECO:0000259" key="9">
    <source>
        <dbReference type="Pfam" id="PF01979"/>
    </source>
</evidence>
<dbReference type="AlphaFoldDB" id="A0A518RJB7"/>
<dbReference type="Gene3D" id="3.20.20.140">
    <property type="entry name" value="Metal-dependent hydrolases"/>
    <property type="match status" value="1"/>
</dbReference>
<feature type="domain" description="Amidohydrolase-related" evidence="9">
    <location>
        <begin position="51"/>
        <end position="368"/>
    </location>
</feature>
<evidence type="ECO:0000313" key="10">
    <source>
        <dbReference type="EMBL" id="QDX27543.1"/>
    </source>
</evidence>
<dbReference type="CDD" id="cd00854">
    <property type="entry name" value="NagA"/>
    <property type="match status" value="1"/>
</dbReference>
<sequence length="388" mass="40875">MIVRISNGRIATPARVLDGADITVSRGRIVVVDPAGTGRADEAIDLDGGWLLPGFIDSQVNGGGGVLFNDHAHPDAIAAIGAAHAKFGTTAFLPTLISDTPTQIAAALDAVDSAIQRGEPGVVGIHVEGPFINEVKRGIHEAHRIRRLDADTLNLLIAPRRGRVMLTLAPEQCDAEDIRTLTRHGVIVSAGHTDASYDEAKRAIVAGLTGVTHLFNAMSPLHHRAPGMVGAALDSDIWCGLIVDDAHLHPAAVRIAVKAKGIERLMLVTDAMPTVGTEATEFMLQGKKILVRNGVCVFTDGTLAGTHLDMASALRNTVEVTGLSVSDAAVMASTTPAHFLSLASDRGALAPGLRADWVWLDAELRPRRTWIGGEPIDQPILAPARAAH</sequence>
<feature type="binding site" evidence="8">
    <location>
        <position position="128"/>
    </location>
    <ligand>
        <name>Zn(2+)</name>
        <dbReference type="ChEBI" id="CHEBI:29105"/>
    </ligand>
</feature>
<evidence type="ECO:0000256" key="3">
    <source>
        <dbReference type="ARBA" id="ARBA00022801"/>
    </source>
</evidence>
<evidence type="ECO:0000256" key="4">
    <source>
        <dbReference type="ARBA" id="ARBA00023277"/>
    </source>
</evidence>
<dbReference type="RefSeq" id="WP_145849018.1">
    <property type="nucleotide sequence ID" value="NZ_CP042239.1"/>
</dbReference>
<dbReference type="EC" id="3.5.1.25" evidence="10"/>
<dbReference type="FunFam" id="3.20.20.140:FF:000004">
    <property type="entry name" value="N-acetylglucosamine-6-phosphate deacetylase"/>
    <property type="match status" value="1"/>
</dbReference>
<gene>
    <name evidence="10" type="primary">nagA</name>
    <name evidence="10" type="ORF">FPZ54_17045</name>
</gene>
<keyword evidence="2 8" id="KW-0479">Metal-binding</keyword>
<dbReference type="GO" id="GO:0008448">
    <property type="term" value="F:N-acetylglucosamine-6-phosphate deacetylase activity"/>
    <property type="evidence" value="ECO:0007669"/>
    <property type="project" value="UniProtKB-EC"/>
</dbReference>
<organism evidence="10 11">
    <name type="scientific">Sphingomonas suaedae</name>
    <dbReference type="NCBI Taxonomy" id="2599297"/>
    <lineage>
        <taxon>Bacteria</taxon>
        <taxon>Pseudomonadati</taxon>
        <taxon>Pseudomonadota</taxon>
        <taxon>Alphaproteobacteria</taxon>
        <taxon>Sphingomonadales</taxon>
        <taxon>Sphingomonadaceae</taxon>
        <taxon>Sphingomonas</taxon>
    </lineage>
</organism>
<feature type="binding site" evidence="7">
    <location>
        <position position="247"/>
    </location>
    <ligand>
        <name>substrate</name>
    </ligand>
</feature>
<evidence type="ECO:0000256" key="8">
    <source>
        <dbReference type="PIRSR" id="PIRSR038994-3"/>
    </source>
</evidence>
<dbReference type="InterPro" id="IPR003764">
    <property type="entry name" value="GlcNAc_6-P_deAcase"/>
</dbReference>
<feature type="binding site" evidence="7">
    <location>
        <position position="224"/>
    </location>
    <ligand>
        <name>substrate</name>
    </ligand>
</feature>
<feature type="binding site" evidence="7">
    <location>
        <begin position="216"/>
        <end position="217"/>
    </location>
    <ligand>
        <name>substrate</name>
    </ligand>
</feature>
<dbReference type="Gene3D" id="2.30.40.10">
    <property type="entry name" value="Urease, subunit C, domain 1"/>
    <property type="match status" value="1"/>
</dbReference>
<dbReference type="GO" id="GO:0006046">
    <property type="term" value="P:N-acetylglucosamine catabolic process"/>
    <property type="evidence" value="ECO:0007669"/>
    <property type="project" value="TreeGrafter"/>
</dbReference>
<dbReference type="GO" id="GO:0046872">
    <property type="term" value="F:metal ion binding"/>
    <property type="evidence" value="ECO:0007669"/>
    <property type="project" value="UniProtKB-KW"/>
</dbReference>
<feature type="active site" description="Proton donor/acceptor" evidence="6">
    <location>
        <position position="270"/>
    </location>
</feature>
<feature type="binding site" evidence="8">
    <location>
        <position position="213"/>
    </location>
    <ligand>
        <name>Zn(2+)</name>
        <dbReference type="ChEBI" id="CHEBI:29105"/>
    </ligand>
</feature>
<evidence type="ECO:0000256" key="5">
    <source>
        <dbReference type="PIRNR" id="PIRNR038994"/>
    </source>
</evidence>
<keyword evidence="4 5" id="KW-0119">Carbohydrate metabolism</keyword>
<comment type="similarity">
    <text evidence="1 5">Belongs to the metallo-dependent hydrolases superfamily. NagA family.</text>
</comment>
<keyword evidence="11" id="KW-1185">Reference proteome</keyword>
<evidence type="ECO:0000256" key="2">
    <source>
        <dbReference type="ARBA" id="ARBA00022723"/>
    </source>
</evidence>
<proteinExistence type="inferred from homology"/>
<evidence type="ECO:0000313" key="11">
    <source>
        <dbReference type="Proteomes" id="UP000318055"/>
    </source>
</evidence>
<comment type="cofactor">
    <cofactor evidence="8">
        <name>a divalent metal cation</name>
        <dbReference type="ChEBI" id="CHEBI:60240"/>
    </cofactor>
    <text evidence="8">Binds 1 divalent metal cation per subunit.</text>
</comment>
<dbReference type="InterPro" id="IPR011059">
    <property type="entry name" value="Metal-dep_hydrolase_composite"/>
</dbReference>
<dbReference type="PIRSF" id="PIRSF038994">
    <property type="entry name" value="NagA"/>
    <property type="match status" value="1"/>
</dbReference>
<dbReference type="NCBIfam" id="TIGR00221">
    <property type="entry name" value="nagA"/>
    <property type="match status" value="1"/>
</dbReference>